<gene>
    <name evidence="2" type="ORF">ACFFGV_10655</name>
</gene>
<name>A0ABV6LNN4_9BACI</name>
<comment type="caution">
    <text evidence="2">The sequence shown here is derived from an EMBL/GenBank/DDBJ whole genome shotgun (WGS) entry which is preliminary data.</text>
</comment>
<sequence length="481" mass="54107">MFRKLLVWLMPMTLIATFLITYQWSMYQEEGAASADQANGNPSMYLEVVHDDGVLQVNQKINGLAKEQYIVRYPNKVKDITCVYGEGKPCLTEQAEQGMTVTIGYKEQIHLSYKLPINESDMVLKNWYAKLYTDQGDSMIVVDAKVDWTDKNESNLWAAAGDQQADIQKDYIRFYQWEKSTATSFPIIKLHNGEYHRQDMKGATVWAKKGVTSKEEVKKNFGENISFSVPVVTVVNPDIPSPEIGAGYILLPSLSEVNIQESLLSSMLQQQYPISSKGGAAIINGLVQFILSGNDVSAEASKLAEQLTISLTESQQEAFKEQLLTINKKQQGSAIALDHLLAEISGMPTSFFQLTTKEGRVQPLYFVDPRSVNVQAKQTTIDWHSISYKQQRWYPLAGITSAFDYELVALPNQSTYVVQKGGETWRFTLNKDTFVHNQEDFGVASHVLEELNGEIFIQEQYVEDIFGVSTGISQHSISLKQ</sequence>
<accession>A0ABV6LNN4</accession>
<dbReference type="Proteomes" id="UP001589836">
    <property type="component" value="Unassembled WGS sequence"/>
</dbReference>
<keyword evidence="1" id="KW-0472">Membrane</keyword>
<reference evidence="2 3" key="1">
    <citation type="submission" date="2024-09" db="EMBL/GenBank/DDBJ databases">
        <authorList>
            <person name="Sun Q."/>
            <person name="Mori K."/>
        </authorList>
    </citation>
    <scope>NUCLEOTIDE SEQUENCE [LARGE SCALE GENOMIC DNA]</scope>
    <source>
        <strain evidence="2 3">NCAIM B.02529</strain>
    </source>
</reference>
<keyword evidence="3" id="KW-1185">Reference proteome</keyword>
<proteinExistence type="predicted"/>
<evidence type="ECO:0000313" key="2">
    <source>
        <dbReference type="EMBL" id="MFC0524020.1"/>
    </source>
</evidence>
<evidence type="ECO:0000313" key="3">
    <source>
        <dbReference type="Proteomes" id="UP001589836"/>
    </source>
</evidence>
<dbReference type="EMBL" id="JBHLTP010000009">
    <property type="protein sequence ID" value="MFC0524020.1"/>
    <property type="molecule type" value="Genomic_DNA"/>
</dbReference>
<keyword evidence="1" id="KW-1133">Transmembrane helix</keyword>
<dbReference type="RefSeq" id="WP_377347562.1">
    <property type="nucleotide sequence ID" value="NZ_JBHLTP010000009.1"/>
</dbReference>
<keyword evidence="1" id="KW-0812">Transmembrane</keyword>
<protein>
    <recommendedName>
        <fullName evidence="4">Copper amine oxidase-like N-terminal domain-containing protein</fullName>
    </recommendedName>
</protein>
<feature type="transmembrane region" description="Helical" evidence="1">
    <location>
        <begin position="5"/>
        <end position="24"/>
    </location>
</feature>
<evidence type="ECO:0008006" key="4">
    <source>
        <dbReference type="Google" id="ProtNLM"/>
    </source>
</evidence>
<organism evidence="2 3">
    <name type="scientific">Pontibacillus salicampi</name>
    <dbReference type="NCBI Taxonomy" id="1449801"/>
    <lineage>
        <taxon>Bacteria</taxon>
        <taxon>Bacillati</taxon>
        <taxon>Bacillota</taxon>
        <taxon>Bacilli</taxon>
        <taxon>Bacillales</taxon>
        <taxon>Bacillaceae</taxon>
        <taxon>Pontibacillus</taxon>
    </lineage>
</organism>
<evidence type="ECO:0000256" key="1">
    <source>
        <dbReference type="SAM" id="Phobius"/>
    </source>
</evidence>